<evidence type="ECO:0000313" key="3">
    <source>
        <dbReference type="Proteomes" id="UP000694562"/>
    </source>
</evidence>
<reference evidence="2" key="1">
    <citation type="submission" date="2025-08" db="UniProtKB">
        <authorList>
            <consortium name="Ensembl"/>
        </authorList>
    </citation>
    <scope>IDENTIFICATION</scope>
</reference>
<protein>
    <submittedName>
        <fullName evidence="2">Uncharacterized protein</fullName>
    </submittedName>
</protein>
<feature type="region of interest" description="Disordered" evidence="1">
    <location>
        <begin position="1"/>
        <end position="65"/>
    </location>
</feature>
<organism evidence="2 3">
    <name type="scientific">Falco tinnunculus</name>
    <name type="common">Common kestrel</name>
    <dbReference type="NCBI Taxonomy" id="100819"/>
    <lineage>
        <taxon>Eukaryota</taxon>
        <taxon>Metazoa</taxon>
        <taxon>Chordata</taxon>
        <taxon>Craniata</taxon>
        <taxon>Vertebrata</taxon>
        <taxon>Euteleostomi</taxon>
        <taxon>Archelosauria</taxon>
        <taxon>Archosauria</taxon>
        <taxon>Dinosauria</taxon>
        <taxon>Saurischia</taxon>
        <taxon>Theropoda</taxon>
        <taxon>Coelurosauria</taxon>
        <taxon>Aves</taxon>
        <taxon>Neognathae</taxon>
        <taxon>Neoaves</taxon>
        <taxon>Telluraves</taxon>
        <taxon>Australaves</taxon>
        <taxon>Falconiformes</taxon>
        <taxon>Falconidae</taxon>
        <taxon>Falco</taxon>
    </lineage>
</organism>
<name>A0A8C4TZV2_FALTI</name>
<dbReference type="Ensembl" id="ENSFTIT00000002561.1">
    <property type="protein sequence ID" value="ENSFTIP00000002439.1"/>
    <property type="gene ID" value="ENSFTIG00000001725.1"/>
</dbReference>
<evidence type="ECO:0000313" key="2">
    <source>
        <dbReference type="Ensembl" id="ENSFTIP00000002439.1"/>
    </source>
</evidence>
<dbReference type="AlphaFoldDB" id="A0A8C4TZV2"/>
<dbReference type="Proteomes" id="UP000694562">
    <property type="component" value="Unplaced"/>
</dbReference>
<evidence type="ECO:0000256" key="1">
    <source>
        <dbReference type="SAM" id="MobiDB-lite"/>
    </source>
</evidence>
<proteinExistence type="predicted"/>
<reference evidence="2" key="2">
    <citation type="submission" date="2025-09" db="UniProtKB">
        <authorList>
            <consortium name="Ensembl"/>
        </authorList>
    </citation>
    <scope>IDENTIFICATION</scope>
</reference>
<keyword evidence="3" id="KW-1185">Reference proteome</keyword>
<sequence>RSPQRGTRGRGRRRLPCLSAAPAAGGRRGGVRGARSPGQPRARPAGAARGHGSPPPAPGEAAAPR</sequence>
<accession>A0A8C4TZV2</accession>
<feature type="compositionally biased region" description="Low complexity" evidence="1">
    <location>
        <begin position="33"/>
        <end position="52"/>
    </location>
</feature>